<keyword evidence="1" id="KW-0472">Membrane</keyword>
<dbReference type="EMBL" id="CP000805">
    <property type="protein sequence ID" value="ACD70803.1"/>
    <property type="molecule type" value="Genomic_DNA"/>
</dbReference>
<keyword evidence="1" id="KW-0812">Transmembrane</keyword>
<dbReference type="KEGG" id="tpp:TPASS_0377"/>
<reference evidence="2 3" key="1">
    <citation type="journal article" date="2008" name="BMC Microbiol.">
        <title>Complete genome sequence of Treponema pallidum ssp. pallidum strain SS14 determined with oligonucleotide arrays.</title>
        <authorList>
            <person name="Matejkova P."/>
            <person name="Strouhal M."/>
            <person name="Smajs D."/>
            <person name="Norris S.J."/>
            <person name="Palzkill T."/>
            <person name="Petrosino J.F."/>
            <person name="Sodergren E."/>
            <person name="Norton J.E."/>
            <person name="Singh J."/>
            <person name="Richmond T.A."/>
            <person name="Molla M.N."/>
            <person name="Albert T.J."/>
            <person name="Weinstock G.M."/>
        </authorList>
    </citation>
    <scope>NUCLEOTIDE SEQUENCE [LARGE SCALE GENOMIC DNA]</scope>
    <source>
        <strain evidence="2 3">SS14</strain>
    </source>
</reference>
<organism evidence="2 3">
    <name type="scientific">Treponema pallidum subsp. pallidum (strain SS14)</name>
    <dbReference type="NCBI Taxonomy" id="455434"/>
    <lineage>
        <taxon>Bacteria</taxon>
        <taxon>Pseudomonadati</taxon>
        <taxon>Spirochaetota</taxon>
        <taxon>Spirochaetia</taxon>
        <taxon>Spirochaetales</taxon>
        <taxon>Treponemataceae</taxon>
        <taxon>Treponema</taxon>
    </lineage>
</organism>
<evidence type="ECO:0000256" key="1">
    <source>
        <dbReference type="SAM" id="Phobius"/>
    </source>
</evidence>
<protein>
    <submittedName>
        <fullName evidence="2">Uncharacterized protein</fullName>
    </submittedName>
</protein>
<gene>
    <name evidence="2" type="ordered locus">TPASS_0377</name>
</gene>
<keyword evidence="1" id="KW-1133">Transmembrane helix</keyword>
<evidence type="ECO:0000313" key="2">
    <source>
        <dbReference type="EMBL" id="ACD70803.1"/>
    </source>
</evidence>
<name>A0A0H3BIQ5_TREPS</name>
<dbReference type="AlphaFoldDB" id="A0A0H3BIQ5"/>
<feature type="transmembrane region" description="Helical" evidence="1">
    <location>
        <begin position="20"/>
        <end position="38"/>
    </location>
</feature>
<dbReference type="Proteomes" id="UP000001202">
    <property type="component" value="Chromosome"/>
</dbReference>
<proteinExistence type="predicted"/>
<accession>A0A0H3BIQ5</accession>
<sequence>MLCVLQCPMTEETAQRVIRALRTVAALIVCVLLLGTAGRSV</sequence>
<evidence type="ECO:0000313" key="3">
    <source>
        <dbReference type="Proteomes" id="UP000001202"/>
    </source>
</evidence>